<protein>
    <submittedName>
        <fullName evidence="2">Uncharacterized protein</fullName>
    </submittedName>
</protein>
<proteinExistence type="predicted"/>
<organism evidence="2 3">
    <name type="scientific">Engystomops pustulosus</name>
    <name type="common">Tungara frog</name>
    <name type="synonym">Physalaemus pustulosus</name>
    <dbReference type="NCBI Taxonomy" id="76066"/>
    <lineage>
        <taxon>Eukaryota</taxon>
        <taxon>Metazoa</taxon>
        <taxon>Chordata</taxon>
        <taxon>Craniata</taxon>
        <taxon>Vertebrata</taxon>
        <taxon>Euteleostomi</taxon>
        <taxon>Amphibia</taxon>
        <taxon>Batrachia</taxon>
        <taxon>Anura</taxon>
        <taxon>Neobatrachia</taxon>
        <taxon>Hyloidea</taxon>
        <taxon>Leptodactylidae</taxon>
        <taxon>Leiuperinae</taxon>
        <taxon>Engystomops</taxon>
    </lineage>
</organism>
<accession>A0AAV7B8D2</accession>
<reference evidence="2" key="1">
    <citation type="thesis" date="2020" institute="ProQuest LLC" country="789 East Eisenhower Parkway, Ann Arbor, MI, USA">
        <title>Comparative Genomics and Chromosome Evolution.</title>
        <authorList>
            <person name="Mudd A.B."/>
        </authorList>
    </citation>
    <scope>NUCLEOTIDE SEQUENCE</scope>
    <source>
        <strain evidence="2">237g6f4</strain>
        <tissue evidence="2">Blood</tissue>
    </source>
</reference>
<sequence length="79" mass="8810">MKIFPELISSEEEILDIGGNIPKHLKLPWGSLLHQANKSMTLLVASQQETSSSRHKTCTRQEDQQMGPNQALCHPLSNS</sequence>
<gene>
    <name evidence="2" type="ORF">GDO81_014094</name>
</gene>
<dbReference type="Proteomes" id="UP000824782">
    <property type="component" value="Unassembled WGS sequence"/>
</dbReference>
<evidence type="ECO:0000313" key="2">
    <source>
        <dbReference type="EMBL" id="KAG8568658.1"/>
    </source>
</evidence>
<dbReference type="EMBL" id="WNYA01000006">
    <property type="protein sequence ID" value="KAG8568658.1"/>
    <property type="molecule type" value="Genomic_DNA"/>
</dbReference>
<name>A0AAV7B8D2_ENGPU</name>
<evidence type="ECO:0000256" key="1">
    <source>
        <dbReference type="SAM" id="MobiDB-lite"/>
    </source>
</evidence>
<keyword evidence="3" id="KW-1185">Reference proteome</keyword>
<comment type="caution">
    <text evidence="2">The sequence shown here is derived from an EMBL/GenBank/DDBJ whole genome shotgun (WGS) entry which is preliminary data.</text>
</comment>
<evidence type="ECO:0000313" key="3">
    <source>
        <dbReference type="Proteomes" id="UP000824782"/>
    </source>
</evidence>
<feature type="region of interest" description="Disordered" evidence="1">
    <location>
        <begin position="45"/>
        <end position="79"/>
    </location>
</feature>
<dbReference type="AlphaFoldDB" id="A0AAV7B8D2"/>